<accession>A0A5A7UZJ5</accession>
<dbReference type="OrthoDB" id="782535at2759"/>
<dbReference type="InterPro" id="IPR005162">
    <property type="entry name" value="Retrotrans_gag_dom"/>
</dbReference>
<sequence>MLYLVEVPDSILYLESRLKETAEKNGTIDAVAGRVEGLPIQELLERVDTLEVNVGRTVNYKYVNARLNLTMRAITNQALTGGTILVSTVKISEPKSFCGERDAKTLENYIFDLEQCFRATNTVTEEAKVTLATMHLSKDAKLWWRSRYIDMQEGRCTIDTWDTLKKELRSQFFPENVRRKLRLKPWAKTKLYEQRVQDLMSVYAAAEWLFDLVSDSQDVRRHQSSSPRRNRNSRSSSPKAVRGDKRSSKDRRPYQSNIENT</sequence>
<evidence type="ECO:0000313" key="3">
    <source>
        <dbReference type="EMBL" id="KAA0060454.1"/>
    </source>
</evidence>
<proteinExistence type="predicted"/>
<evidence type="ECO:0000256" key="1">
    <source>
        <dbReference type="SAM" id="MobiDB-lite"/>
    </source>
</evidence>
<reference evidence="3 4" key="1">
    <citation type="submission" date="2019-08" db="EMBL/GenBank/DDBJ databases">
        <title>Draft genome sequences of two oriental melons (Cucumis melo L. var makuwa).</title>
        <authorList>
            <person name="Kwon S.-Y."/>
        </authorList>
    </citation>
    <scope>NUCLEOTIDE SEQUENCE [LARGE SCALE GENOMIC DNA]</scope>
    <source>
        <strain evidence="4">cv. SW 3</strain>
        <tissue evidence="3">Leaf</tissue>
    </source>
</reference>
<gene>
    <name evidence="3" type="ORF">E6C27_scaffold22G002810</name>
</gene>
<feature type="domain" description="Retrotransposon gag" evidence="2">
    <location>
        <begin position="131"/>
        <end position="182"/>
    </location>
</feature>
<dbReference type="Proteomes" id="UP000321393">
    <property type="component" value="Unassembled WGS sequence"/>
</dbReference>
<dbReference type="EMBL" id="SSTE01005668">
    <property type="protein sequence ID" value="KAA0060454.1"/>
    <property type="molecule type" value="Genomic_DNA"/>
</dbReference>
<organism evidence="3 4">
    <name type="scientific">Cucumis melo var. makuwa</name>
    <name type="common">Oriental melon</name>
    <dbReference type="NCBI Taxonomy" id="1194695"/>
    <lineage>
        <taxon>Eukaryota</taxon>
        <taxon>Viridiplantae</taxon>
        <taxon>Streptophyta</taxon>
        <taxon>Embryophyta</taxon>
        <taxon>Tracheophyta</taxon>
        <taxon>Spermatophyta</taxon>
        <taxon>Magnoliopsida</taxon>
        <taxon>eudicotyledons</taxon>
        <taxon>Gunneridae</taxon>
        <taxon>Pentapetalae</taxon>
        <taxon>rosids</taxon>
        <taxon>fabids</taxon>
        <taxon>Cucurbitales</taxon>
        <taxon>Cucurbitaceae</taxon>
        <taxon>Benincaseae</taxon>
        <taxon>Cucumis</taxon>
    </lineage>
</organism>
<feature type="region of interest" description="Disordered" evidence="1">
    <location>
        <begin position="219"/>
        <end position="261"/>
    </location>
</feature>
<protein>
    <recommendedName>
        <fullName evidence="2">Retrotransposon gag domain-containing protein</fullName>
    </recommendedName>
</protein>
<evidence type="ECO:0000313" key="4">
    <source>
        <dbReference type="Proteomes" id="UP000321393"/>
    </source>
</evidence>
<evidence type="ECO:0000259" key="2">
    <source>
        <dbReference type="Pfam" id="PF03732"/>
    </source>
</evidence>
<name>A0A5A7UZJ5_CUCMM</name>
<dbReference type="AlphaFoldDB" id="A0A5A7UZJ5"/>
<feature type="compositionally biased region" description="Basic and acidic residues" evidence="1">
    <location>
        <begin position="241"/>
        <end position="253"/>
    </location>
</feature>
<dbReference type="Pfam" id="PF03732">
    <property type="entry name" value="Retrotrans_gag"/>
    <property type="match status" value="1"/>
</dbReference>
<comment type="caution">
    <text evidence="3">The sequence shown here is derived from an EMBL/GenBank/DDBJ whole genome shotgun (WGS) entry which is preliminary data.</text>
</comment>